<evidence type="ECO:0000256" key="5">
    <source>
        <dbReference type="ARBA" id="ARBA00022801"/>
    </source>
</evidence>
<dbReference type="Pfam" id="PF07676">
    <property type="entry name" value="PD40"/>
    <property type="match status" value="2"/>
</dbReference>
<dbReference type="InterPro" id="IPR012393">
    <property type="entry name" value="Tricorn_protease"/>
</dbReference>
<evidence type="ECO:0000256" key="3">
    <source>
        <dbReference type="ARBA" id="ARBA00022490"/>
    </source>
</evidence>
<organism evidence="7">
    <name type="scientific">marine metagenome</name>
    <dbReference type="NCBI Taxonomy" id="408172"/>
    <lineage>
        <taxon>unclassified sequences</taxon>
        <taxon>metagenomes</taxon>
        <taxon>ecological metagenomes</taxon>
    </lineage>
</organism>
<dbReference type="InterPro" id="IPR011659">
    <property type="entry name" value="WD40"/>
</dbReference>
<evidence type="ECO:0008006" key="8">
    <source>
        <dbReference type="Google" id="ProtNLM"/>
    </source>
</evidence>
<comment type="similarity">
    <text evidence="2">Belongs to the peptidase S41B family.</text>
</comment>
<evidence type="ECO:0000256" key="1">
    <source>
        <dbReference type="ARBA" id="ARBA00004496"/>
    </source>
</evidence>
<protein>
    <recommendedName>
        <fullName evidence="8">Dipeptidylpeptidase IV N-terminal domain-containing protein</fullName>
    </recommendedName>
</protein>
<keyword evidence="5" id="KW-0378">Hydrolase</keyword>
<reference evidence="7" key="1">
    <citation type="submission" date="2018-05" db="EMBL/GenBank/DDBJ databases">
        <authorList>
            <person name="Lanie J.A."/>
            <person name="Ng W.-L."/>
            <person name="Kazmierczak K.M."/>
            <person name="Andrzejewski T.M."/>
            <person name="Davidsen T.M."/>
            <person name="Wayne K.J."/>
            <person name="Tettelin H."/>
            <person name="Glass J.I."/>
            <person name="Rusch D."/>
            <person name="Podicherti R."/>
            <person name="Tsui H.-C.T."/>
            <person name="Winkler M.E."/>
        </authorList>
    </citation>
    <scope>NUCLEOTIDE SEQUENCE</scope>
</reference>
<keyword evidence="6" id="KW-0720">Serine protease</keyword>
<dbReference type="EMBL" id="UINC01055807">
    <property type="protein sequence ID" value="SVB75115.1"/>
    <property type="molecule type" value="Genomic_DNA"/>
</dbReference>
<evidence type="ECO:0000256" key="2">
    <source>
        <dbReference type="ARBA" id="ARBA00008524"/>
    </source>
</evidence>
<dbReference type="PANTHER" id="PTHR43253:SF1">
    <property type="entry name" value="TRICORN PROTEASE HOMOLOG 2-RELATED"/>
    <property type="match status" value="1"/>
</dbReference>
<dbReference type="GO" id="GO:0005737">
    <property type="term" value="C:cytoplasm"/>
    <property type="evidence" value="ECO:0007669"/>
    <property type="project" value="UniProtKB-SubCell"/>
</dbReference>
<evidence type="ECO:0000313" key="7">
    <source>
        <dbReference type="EMBL" id="SVB75115.1"/>
    </source>
</evidence>
<comment type="subcellular location">
    <subcellularLocation>
        <location evidence="1">Cytoplasm</location>
    </subcellularLocation>
</comment>
<feature type="non-terminal residue" evidence="7">
    <location>
        <position position="1"/>
    </location>
</feature>
<name>A0A382GK18_9ZZZZ</name>
<gene>
    <name evidence="7" type="ORF">METZ01_LOCUS227969</name>
</gene>
<feature type="non-terminal residue" evidence="7">
    <location>
        <position position="422"/>
    </location>
</feature>
<dbReference type="InterPro" id="IPR011042">
    <property type="entry name" value="6-blade_b-propeller_TolB-like"/>
</dbReference>
<dbReference type="GO" id="GO:0008236">
    <property type="term" value="F:serine-type peptidase activity"/>
    <property type="evidence" value="ECO:0007669"/>
    <property type="project" value="UniProtKB-KW"/>
</dbReference>
<dbReference type="GO" id="GO:0006508">
    <property type="term" value="P:proteolysis"/>
    <property type="evidence" value="ECO:0007669"/>
    <property type="project" value="UniProtKB-KW"/>
</dbReference>
<dbReference type="PANTHER" id="PTHR43253">
    <property type="entry name" value="TRICORN PROTEASE HOMOLOG 2-RELATED"/>
    <property type="match status" value="1"/>
</dbReference>
<keyword evidence="4" id="KW-0645">Protease</keyword>
<dbReference type="Gene3D" id="2.120.10.60">
    <property type="entry name" value="Tricorn protease N-terminal domain"/>
    <property type="match status" value="1"/>
</dbReference>
<proteinExistence type="inferred from homology"/>
<dbReference type="SUPFAM" id="SSF82171">
    <property type="entry name" value="DPP6 N-terminal domain-like"/>
    <property type="match status" value="1"/>
</dbReference>
<dbReference type="SUPFAM" id="SSF69304">
    <property type="entry name" value="Tricorn protease N-terminal domain"/>
    <property type="match status" value="1"/>
</dbReference>
<evidence type="ECO:0000256" key="4">
    <source>
        <dbReference type="ARBA" id="ARBA00022670"/>
    </source>
</evidence>
<sequence>MRMRIFPAVLITAFVFTLPANADPIKFARYPHSSHGQIAFSYHGDIWVADNDGDNARRLTAHVANDTFPRFSPDGQWIAFTSNRMGNNDVFVVSVNGGVPQQLTFHTTSDTVQYWTPDGERIIFSTSRGTHAFYAPLYSVSRMGDLPVPMGMDQGATGMISQDGRLVAFNRYGMRYWRKGYRGNSQTDIWLQDLRSGEISQLTDTDTGRFREHTQDAYPMWGADGMVYFMSERDGIFNIWKIAPDGSGLAQVTDHGSDGVQYPSISPDGLTINYENEFEVWTLAVPGGAPERISIDLDFDPKNNMVEYLRSESQADSFYPSPKGRYLAVDYHGEIFIVPTNPDVGEKTQVTASGWRQRTAVWSPDGARLAYISDESGDQEVWVYDVDTGSSTRLSGHESEKTGRPIWSPDSSKLAFSAFNSL</sequence>
<keyword evidence="3" id="KW-0963">Cytoplasm</keyword>
<dbReference type="Gene3D" id="2.120.10.30">
    <property type="entry name" value="TolB, C-terminal domain"/>
    <property type="match status" value="1"/>
</dbReference>
<dbReference type="Pfam" id="PF26549">
    <property type="entry name" value="Tricorn_N"/>
    <property type="match status" value="1"/>
</dbReference>
<accession>A0A382GK18</accession>
<evidence type="ECO:0000256" key="6">
    <source>
        <dbReference type="ARBA" id="ARBA00022825"/>
    </source>
</evidence>
<dbReference type="AlphaFoldDB" id="A0A382GK18"/>